<organism evidence="1 2">
    <name type="scientific">Spirosoma sordidisoli</name>
    <dbReference type="NCBI Taxonomy" id="2502893"/>
    <lineage>
        <taxon>Bacteria</taxon>
        <taxon>Pseudomonadati</taxon>
        <taxon>Bacteroidota</taxon>
        <taxon>Cytophagia</taxon>
        <taxon>Cytophagales</taxon>
        <taxon>Cytophagaceae</taxon>
        <taxon>Spirosoma</taxon>
    </lineage>
</organism>
<evidence type="ECO:0000313" key="1">
    <source>
        <dbReference type="EMBL" id="RYC68308.1"/>
    </source>
</evidence>
<accession>A0A4V1RVX7</accession>
<dbReference type="AlphaFoldDB" id="A0A4V1RVX7"/>
<name>A0A4V1RVX7_9BACT</name>
<dbReference type="Pfam" id="PF22028">
    <property type="entry name" value="DUF6934"/>
    <property type="match status" value="1"/>
</dbReference>
<dbReference type="EMBL" id="SBLB01000005">
    <property type="protein sequence ID" value="RYC68308.1"/>
    <property type="molecule type" value="Genomic_DNA"/>
</dbReference>
<dbReference type="InterPro" id="IPR053865">
    <property type="entry name" value="DUF6934"/>
</dbReference>
<keyword evidence="2" id="KW-1185">Reference proteome</keyword>
<proteinExistence type="predicted"/>
<protein>
    <submittedName>
        <fullName evidence="1">Uncharacterized protein</fullName>
    </submittedName>
</protein>
<dbReference type="RefSeq" id="WP_077924173.1">
    <property type="nucleotide sequence ID" value="NZ_SBLB01000005.1"/>
</dbReference>
<dbReference type="Proteomes" id="UP000290407">
    <property type="component" value="Unassembled WGS sequence"/>
</dbReference>
<comment type="caution">
    <text evidence="1">The sequence shown here is derived from an EMBL/GenBank/DDBJ whole genome shotgun (WGS) entry which is preliminary data.</text>
</comment>
<evidence type="ECO:0000313" key="2">
    <source>
        <dbReference type="Proteomes" id="UP000290407"/>
    </source>
</evidence>
<reference evidence="1 2" key="1">
    <citation type="submission" date="2019-01" db="EMBL/GenBank/DDBJ databases">
        <title>Spirosoma flava sp. nov., a propanil-degrading bacterium isolated from herbicide-contaminated soil.</title>
        <authorList>
            <person name="Zhang L."/>
            <person name="Jiang J.-D."/>
        </authorList>
    </citation>
    <scope>NUCLEOTIDE SEQUENCE [LARGE SCALE GENOMIC DNA]</scope>
    <source>
        <strain evidence="1 2">TY50</strain>
    </source>
</reference>
<sequence>MNEPAYPLRSSPDRQTFAFLSVSPARIIAKQVLYDPIDEQVVNLALVDVMPDGRLADDVVSDNQDMPTVIATVVRTMFLFWDAYPEKLIYIQGRDTARTRFYRILISRELDRAQELFWIYGKRPDGQYERFVPDQLYTGFAFQLKSQSV</sequence>
<gene>
    <name evidence="1" type="ORF">EQG79_18255</name>
</gene>